<accession>A0ABR5TLB9</accession>
<protein>
    <recommendedName>
        <fullName evidence="1">DUF3644 domain-containing protein</fullName>
    </recommendedName>
</protein>
<dbReference type="EMBL" id="LSDB01000075">
    <property type="protein sequence ID" value="KXB55153.1"/>
    <property type="molecule type" value="Genomic_DNA"/>
</dbReference>
<sequence>MGRSISNELLDKSKEAMISAVQIYNNPSIKFKSEMFIITAIISWTYLMHAYYRKCKIDYRYYKLNGKKKRYDRTKNGAYKHWELERCINEKKSPLDKGTVNNLKFLIGIRHEIEHQKTDNIDEYIGAKLQACALNYNKELTKMFGKKHSVRDNLSLAIQFSPISPEQEELLRNEANINIPINVRNFITEFESDLDDEDLKSLSYSYKIVYVPVSVNRANQADRAIEFVPENSIDAKDVERVLFKSVEKKKYRPSEIVNIMKNEGFSKFSMHYHTQLWKSRDGRNPKYNFGVWVSGQWYWYENWVNEVRDYCIKNNF</sequence>
<dbReference type="Proteomes" id="UP000070467">
    <property type="component" value="Unassembled WGS sequence"/>
</dbReference>
<evidence type="ECO:0000313" key="2">
    <source>
        <dbReference type="EMBL" id="KXB55153.1"/>
    </source>
</evidence>
<proteinExistence type="predicted"/>
<dbReference type="Pfam" id="PF12358">
    <property type="entry name" value="DUF3644"/>
    <property type="match status" value="1"/>
</dbReference>
<keyword evidence="3" id="KW-1185">Reference proteome</keyword>
<organism evidence="2 3">
    <name type="scientific">Gemelliphila asaccharolytica</name>
    <dbReference type="NCBI Taxonomy" id="502393"/>
    <lineage>
        <taxon>Bacteria</taxon>
        <taxon>Bacillati</taxon>
        <taxon>Bacillota</taxon>
        <taxon>Bacilli</taxon>
        <taxon>Bacillales</taxon>
        <taxon>Gemellaceae</taxon>
        <taxon>Gemelliphila</taxon>
    </lineage>
</organism>
<feature type="domain" description="DUF3644" evidence="1">
    <location>
        <begin position="8"/>
        <end position="193"/>
    </location>
</feature>
<evidence type="ECO:0000259" key="1">
    <source>
        <dbReference type="Pfam" id="PF12358"/>
    </source>
</evidence>
<dbReference type="InterPro" id="IPR022104">
    <property type="entry name" value="DUF3644"/>
</dbReference>
<evidence type="ECO:0000313" key="3">
    <source>
        <dbReference type="Proteomes" id="UP000070467"/>
    </source>
</evidence>
<gene>
    <name evidence="2" type="ORF">HMPREF1871_01217</name>
</gene>
<comment type="caution">
    <text evidence="2">The sequence shown here is derived from an EMBL/GenBank/DDBJ whole genome shotgun (WGS) entry which is preliminary data.</text>
</comment>
<reference evidence="2 3" key="1">
    <citation type="submission" date="2016-01" db="EMBL/GenBank/DDBJ databases">
        <authorList>
            <person name="Mitreva M."/>
            <person name="Pepin K.H."/>
            <person name="Mihindukulasuriya K.A."/>
            <person name="Fulton R."/>
            <person name="Fronick C."/>
            <person name="O'Laughlin M."/>
            <person name="Miner T."/>
            <person name="Herter B."/>
            <person name="Rosa B.A."/>
            <person name="Cordes M."/>
            <person name="Tomlinson C."/>
            <person name="Wollam A."/>
            <person name="Palsikar V.B."/>
            <person name="Mardis E.R."/>
            <person name="Wilson R.K."/>
        </authorList>
    </citation>
    <scope>NUCLEOTIDE SEQUENCE [LARGE SCALE GENOMIC DNA]</scope>
    <source>
        <strain evidence="2 3">KA00071</strain>
    </source>
</reference>
<name>A0ABR5TLB9_9BACL</name>
<dbReference type="RefSeq" id="WP_066131117.1">
    <property type="nucleotide sequence ID" value="NZ_KQ959911.1"/>
</dbReference>